<organism evidence="2 3">
    <name type="scientific">Magallana gigas</name>
    <name type="common">Pacific oyster</name>
    <name type="synonym">Crassostrea gigas</name>
    <dbReference type="NCBI Taxonomy" id="29159"/>
    <lineage>
        <taxon>Eukaryota</taxon>
        <taxon>Metazoa</taxon>
        <taxon>Spiralia</taxon>
        <taxon>Lophotrochozoa</taxon>
        <taxon>Mollusca</taxon>
        <taxon>Bivalvia</taxon>
        <taxon>Autobranchia</taxon>
        <taxon>Pteriomorphia</taxon>
        <taxon>Ostreida</taxon>
        <taxon>Ostreoidea</taxon>
        <taxon>Ostreidae</taxon>
        <taxon>Magallana</taxon>
    </lineage>
</organism>
<name>A0A8W8IAJ8_MAGGI</name>
<dbReference type="Proteomes" id="UP000005408">
    <property type="component" value="Unassembled WGS sequence"/>
</dbReference>
<dbReference type="AlphaFoldDB" id="A0A8W8IAJ8"/>
<feature type="transmembrane region" description="Helical" evidence="1">
    <location>
        <begin position="247"/>
        <end position="271"/>
    </location>
</feature>
<evidence type="ECO:0000313" key="2">
    <source>
        <dbReference type="EnsemblMetazoa" id="G13141.2:cds"/>
    </source>
</evidence>
<evidence type="ECO:0000313" key="3">
    <source>
        <dbReference type="Proteomes" id="UP000005408"/>
    </source>
</evidence>
<keyword evidence="1" id="KW-1133">Transmembrane helix</keyword>
<keyword evidence="3" id="KW-1185">Reference proteome</keyword>
<keyword evidence="1" id="KW-0812">Transmembrane</keyword>
<dbReference type="EnsemblMetazoa" id="G13141.2">
    <property type="protein sequence ID" value="G13141.2:cds"/>
    <property type="gene ID" value="G13141"/>
</dbReference>
<reference evidence="2" key="1">
    <citation type="submission" date="2022-08" db="UniProtKB">
        <authorList>
            <consortium name="EnsemblMetazoa"/>
        </authorList>
    </citation>
    <scope>IDENTIFICATION</scope>
    <source>
        <strain evidence="2">05x7-T-G4-1.051#20</strain>
    </source>
</reference>
<protein>
    <submittedName>
        <fullName evidence="2">Uncharacterized protein</fullName>
    </submittedName>
</protein>
<keyword evidence="1" id="KW-0472">Membrane</keyword>
<accession>A0A8W8IAJ8</accession>
<evidence type="ECO:0000256" key="1">
    <source>
        <dbReference type="SAM" id="Phobius"/>
    </source>
</evidence>
<sequence>MVKANTSTYKGLIVYPTYGYYLSPNFDHSLDVSITTYVETNTSEYSSFYRVQPRPMLGQNYTISMVSDSSSEYECAILAPIDQQLHIIVTLPPDLLYKVLLYDETLKETQTNYTVPKGMDMALRTTNEVCVLISKFRDLFVNNTILKSHVEMIFSQDNPPRKPSALTTTQKLEPTKVSTLMNKNSQSITTADTEYCAEFRQDIVSQAEVTSKLNHLRSKLSVNKSSLTSFVRQKTCAVDERTSARNIGYVGVLVILMCSMLIISCDLITLFQLVRKV</sequence>
<proteinExistence type="predicted"/>